<evidence type="ECO:0000313" key="20">
    <source>
        <dbReference type="Proteomes" id="UP000033608"/>
    </source>
</evidence>
<dbReference type="NCBIfam" id="NF002211">
    <property type="entry name" value="PRK01103.1"/>
    <property type="match status" value="1"/>
</dbReference>
<dbReference type="InterPro" id="IPR010979">
    <property type="entry name" value="Ribosomal_uS13-like_H2TH"/>
</dbReference>
<dbReference type="SMART" id="SM01232">
    <property type="entry name" value="H2TH"/>
    <property type="match status" value="1"/>
</dbReference>
<evidence type="ECO:0000313" key="19">
    <source>
        <dbReference type="EMBL" id="SHF71064.1"/>
    </source>
</evidence>
<dbReference type="RefSeq" id="WP_046137081.1">
    <property type="nucleotide sequence ID" value="NZ_FQVC01000012.1"/>
</dbReference>
<keyword evidence="8 15" id="KW-0862">Zinc</keyword>
<keyword evidence="12 15" id="KW-0511">Multifunctional enzyme</keyword>
<dbReference type="Gene3D" id="3.20.190.10">
    <property type="entry name" value="MutM-like, N-terminal"/>
    <property type="match status" value="1"/>
</dbReference>
<dbReference type="Proteomes" id="UP000184533">
    <property type="component" value="Unassembled WGS sequence"/>
</dbReference>
<dbReference type="PROSITE" id="PS51068">
    <property type="entry name" value="FPG_CAT"/>
    <property type="match status" value="1"/>
</dbReference>
<feature type="active site" description="Proton donor" evidence="15">
    <location>
        <position position="3"/>
    </location>
</feature>
<dbReference type="SUPFAM" id="SSF81624">
    <property type="entry name" value="N-terminal domain of MutM-like DNA repair proteins"/>
    <property type="match status" value="1"/>
</dbReference>
<dbReference type="SMART" id="SM00898">
    <property type="entry name" value="Fapy_DNA_glyco"/>
    <property type="match status" value="1"/>
</dbReference>
<feature type="binding site" evidence="15">
    <location>
        <position position="166"/>
    </location>
    <ligand>
        <name>DNA</name>
        <dbReference type="ChEBI" id="CHEBI:16991"/>
    </ligand>
</feature>
<keyword evidence="10 15" id="KW-0234">DNA repair</keyword>
<dbReference type="InterPro" id="IPR000214">
    <property type="entry name" value="Znf_DNA_glyclase/AP_lyase"/>
</dbReference>
<name>A0A0F5L2E3_9HYPH</name>
<evidence type="ECO:0000256" key="2">
    <source>
        <dbReference type="ARBA" id="ARBA00009409"/>
    </source>
</evidence>
<protein>
    <recommendedName>
        <fullName evidence="15">Formamidopyrimidine-DNA glycosylase</fullName>
        <shortName evidence="15">Fapy-DNA glycosylase</shortName>
        <ecNumber evidence="15">3.2.2.23</ecNumber>
    </recommendedName>
    <alternativeName>
        <fullName evidence="15">DNA-(apurinic or apyrimidinic site) lyase MutM</fullName>
        <shortName evidence="15">AP lyase MutM</shortName>
        <ecNumber evidence="15">4.2.99.18</ecNumber>
    </alternativeName>
</protein>
<evidence type="ECO:0000259" key="17">
    <source>
        <dbReference type="PROSITE" id="PS51068"/>
    </source>
</evidence>
<dbReference type="STRING" id="1121477.SAMN02745223_03354"/>
<accession>A0A0F5L2E3</accession>
<dbReference type="InterPro" id="IPR010663">
    <property type="entry name" value="Znf_FPG/IleRS"/>
</dbReference>
<feature type="domain" description="FPG-type" evidence="16">
    <location>
        <begin position="257"/>
        <end position="293"/>
    </location>
</feature>
<dbReference type="InterPro" id="IPR035937">
    <property type="entry name" value="FPG_N"/>
</dbReference>
<feature type="active site" description="Schiff-base intermediate with DNA" evidence="15">
    <location>
        <position position="2"/>
    </location>
</feature>
<evidence type="ECO:0000259" key="16">
    <source>
        <dbReference type="PROSITE" id="PS51066"/>
    </source>
</evidence>
<dbReference type="SUPFAM" id="SSF46946">
    <property type="entry name" value="S13-like H2TH domain"/>
    <property type="match status" value="1"/>
</dbReference>
<comment type="cofactor">
    <cofactor evidence="15">
        <name>Zn(2+)</name>
        <dbReference type="ChEBI" id="CHEBI:29105"/>
    </cofactor>
    <text evidence="15">Binds 1 zinc ion per subunit.</text>
</comment>
<evidence type="ECO:0000256" key="13">
    <source>
        <dbReference type="ARBA" id="ARBA00023295"/>
    </source>
</evidence>
<dbReference type="SUPFAM" id="SSF57716">
    <property type="entry name" value="Glucocorticoid receptor-like (DNA-binding domain)"/>
    <property type="match status" value="1"/>
</dbReference>
<keyword evidence="6 15" id="KW-0863">Zinc-finger</keyword>
<dbReference type="InterPro" id="IPR015887">
    <property type="entry name" value="DNA_glyclase_Znf_dom_DNA_BS"/>
</dbReference>
<evidence type="ECO:0000256" key="4">
    <source>
        <dbReference type="ARBA" id="ARBA00022723"/>
    </source>
</evidence>
<feature type="binding site" evidence="15">
    <location>
        <position position="125"/>
    </location>
    <ligand>
        <name>DNA</name>
        <dbReference type="ChEBI" id="CHEBI:16991"/>
    </ligand>
</feature>
<evidence type="ECO:0000256" key="15">
    <source>
        <dbReference type="HAMAP-Rule" id="MF_00103"/>
    </source>
</evidence>
<feature type="domain" description="Formamidopyrimidine-DNA glycosylase catalytic" evidence="17">
    <location>
        <begin position="2"/>
        <end position="128"/>
    </location>
</feature>
<feature type="active site" description="Proton donor; for delta-elimination activity" evidence="15">
    <location>
        <position position="283"/>
    </location>
</feature>
<evidence type="ECO:0000256" key="3">
    <source>
        <dbReference type="ARBA" id="ARBA00011245"/>
    </source>
</evidence>
<evidence type="ECO:0000256" key="8">
    <source>
        <dbReference type="ARBA" id="ARBA00022833"/>
    </source>
</evidence>
<dbReference type="PATRIC" id="fig|1121477.3.peg.813"/>
<comment type="subunit">
    <text evidence="3 15">Monomer.</text>
</comment>
<dbReference type="CDD" id="cd20335">
    <property type="entry name" value="BRcat_RBR"/>
    <property type="match status" value="1"/>
</dbReference>
<proteinExistence type="inferred from homology"/>
<evidence type="ECO:0000256" key="5">
    <source>
        <dbReference type="ARBA" id="ARBA00022763"/>
    </source>
</evidence>
<evidence type="ECO:0000256" key="12">
    <source>
        <dbReference type="ARBA" id="ARBA00023268"/>
    </source>
</evidence>
<keyword evidence="13 15" id="KW-0326">Glycosidase</keyword>
<dbReference type="CDD" id="cd08966">
    <property type="entry name" value="EcFpg-like_N"/>
    <property type="match status" value="1"/>
</dbReference>
<evidence type="ECO:0000313" key="21">
    <source>
        <dbReference type="Proteomes" id="UP000184533"/>
    </source>
</evidence>
<dbReference type="PANTHER" id="PTHR22993:SF9">
    <property type="entry name" value="FORMAMIDOPYRIMIDINE-DNA GLYCOSYLASE"/>
    <property type="match status" value="1"/>
</dbReference>
<dbReference type="Pfam" id="PF01149">
    <property type="entry name" value="Fapy_DNA_glyco"/>
    <property type="match status" value="1"/>
</dbReference>
<keyword evidence="4 15" id="KW-0479">Metal-binding</keyword>
<dbReference type="InterPro" id="IPR012319">
    <property type="entry name" value="FPG_cat"/>
</dbReference>
<dbReference type="GO" id="GO:0140078">
    <property type="term" value="F:class I DNA-(apurinic or apyrimidinic site) endonuclease activity"/>
    <property type="evidence" value="ECO:0007669"/>
    <property type="project" value="UniProtKB-EC"/>
</dbReference>
<evidence type="ECO:0000256" key="7">
    <source>
        <dbReference type="ARBA" id="ARBA00022801"/>
    </source>
</evidence>
<dbReference type="EMBL" id="FQVC01000012">
    <property type="protein sequence ID" value="SHF71064.1"/>
    <property type="molecule type" value="Genomic_DNA"/>
</dbReference>
<keyword evidence="9 15" id="KW-0238">DNA-binding</keyword>
<dbReference type="InterPro" id="IPR015886">
    <property type="entry name" value="H2TH_FPG"/>
</dbReference>
<dbReference type="GO" id="GO:0034039">
    <property type="term" value="F:8-oxo-7,8-dihydroguanine DNA N-glycosylase activity"/>
    <property type="evidence" value="ECO:0007669"/>
    <property type="project" value="TreeGrafter"/>
</dbReference>
<comment type="catalytic activity">
    <reaction evidence="14 15">
        <text>2'-deoxyribonucleotide-(2'-deoxyribose 5'-phosphate)-2'-deoxyribonucleotide-DNA = a 3'-end 2'-deoxyribonucleotide-(2,3-dehydro-2,3-deoxyribose 5'-phosphate)-DNA + a 5'-end 5'-phospho-2'-deoxyribonucleoside-DNA + H(+)</text>
        <dbReference type="Rhea" id="RHEA:66592"/>
        <dbReference type="Rhea" id="RHEA-COMP:13180"/>
        <dbReference type="Rhea" id="RHEA-COMP:16897"/>
        <dbReference type="Rhea" id="RHEA-COMP:17067"/>
        <dbReference type="ChEBI" id="CHEBI:15378"/>
        <dbReference type="ChEBI" id="CHEBI:136412"/>
        <dbReference type="ChEBI" id="CHEBI:157695"/>
        <dbReference type="ChEBI" id="CHEBI:167181"/>
        <dbReference type="EC" id="4.2.99.18"/>
    </reaction>
</comment>
<dbReference type="EMBL" id="LAJF01000152">
    <property type="protein sequence ID" value="KKB76385.1"/>
    <property type="molecule type" value="Genomic_DNA"/>
</dbReference>
<dbReference type="InterPro" id="IPR020629">
    <property type="entry name" value="FPG_Glyclase"/>
</dbReference>
<dbReference type="Pfam" id="PF06831">
    <property type="entry name" value="H2TH"/>
    <property type="match status" value="1"/>
</dbReference>
<keyword evidence="11 15" id="KW-0456">Lyase</keyword>
<dbReference type="GO" id="GO:0003684">
    <property type="term" value="F:damaged DNA binding"/>
    <property type="evidence" value="ECO:0007669"/>
    <property type="project" value="InterPro"/>
</dbReference>
<dbReference type="Pfam" id="PF06827">
    <property type="entry name" value="zf-FPG_IleRS"/>
    <property type="match status" value="1"/>
</dbReference>
<evidence type="ECO:0000313" key="18">
    <source>
        <dbReference type="EMBL" id="KKB76385.1"/>
    </source>
</evidence>
<keyword evidence="5 15" id="KW-0227">DNA damage</keyword>
<dbReference type="GO" id="GO:0008270">
    <property type="term" value="F:zinc ion binding"/>
    <property type="evidence" value="ECO:0007669"/>
    <property type="project" value="UniProtKB-UniRule"/>
</dbReference>
<gene>
    <name evidence="15" type="primary">mutM</name>
    <name evidence="15" type="synonym">fpg</name>
    <name evidence="19" type="ORF">SAMN02745223_03354</name>
    <name evidence="18" type="ORF">VW29_20145</name>
</gene>
<keyword evidence="7 15" id="KW-0378">Hydrolase</keyword>
<dbReference type="HAMAP" id="MF_00103">
    <property type="entry name" value="Fapy_DNA_glycosyl"/>
    <property type="match status" value="1"/>
</dbReference>
<dbReference type="OrthoDB" id="9800855at2"/>
<dbReference type="GO" id="GO:0006284">
    <property type="term" value="P:base-excision repair"/>
    <property type="evidence" value="ECO:0007669"/>
    <property type="project" value="InterPro"/>
</dbReference>
<comment type="similarity">
    <text evidence="2 15">Belongs to the FPG family.</text>
</comment>
<reference evidence="18 20" key="1">
    <citation type="submission" date="2015-03" db="EMBL/GenBank/DDBJ databases">
        <authorList>
            <person name="Hassan Y.I."/>
            <person name="Lepp D."/>
            <person name="Zhou T."/>
        </authorList>
    </citation>
    <scope>NUCLEOTIDE SEQUENCE [LARGE SCALE GENOMIC DNA]</scope>
    <source>
        <strain evidence="18 20">DSM 17137</strain>
    </source>
</reference>
<dbReference type="FunFam" id="1.10.8.50:FF:000003">
    <property type="entry name" value="Formamidopyrimidine-DNA glycosylase"/>
    <property type="match status" value="1"/>
</dbReference>
<feature type="active site" description="Proton donor; for beta-elimination activity" evidence="15">
    <location>
        <position position="58"/>
    </location>
</feature>
<evidence type="ECO:0000256" key="6">
    <source>
        <dbReference type="ARBA" id="ARBA00022771"/>
    </source>
</evidence>
<evidence type="ECO:0000256" key="1">
    <source>
        <dbReference type="ARBA" id="ARBA00001668"/>
    </source>
</evidence>
<dbReference type="PANTHER" id="PTHR22993">
    <property type="entry name" value="FORMAMIDOPYRIMIDINE-DNA GLYCOSYLASE"/>
    <property type="match status" value="1"/>
</dbReference>
<evidence type="ECO:0000256" key="14">
    <source>
        <dbReference type="ARBA" id="ARBA00044632"/>
    </source>
</evidence>
<dbReference type="Gene3D" id="1.10.8.50">
    <property type="match status" value="1"/>
</dbReference>
<evidence type="ECO:0000256" key="10">
    <source>
        <dbReference type="ARBA" id="ARBA00023204"/>
    </source>
</evidence>
<dbReference type="NCBIfam" id="TIGR00577">
    <property type="entry name" value="fpg"/>
    <property type="match status" value="1"/>
</dbReference>
<dbReference type="Proteomes" id="UP000033608">
    <property type="component" value="Unassembled WGS sequence"/>
</dbReference>
<evidence type="ECO:0000256" key="11">
    <source>
        <dbReference type="ARBA" id="ARBA00023239"/>
    </source>
</evidence>
<dbReference type="AlphaFoldDB" id="A0A0F5L2E3"/>
<dbReference type="EC" id="3.2.2.23" evidence="15"/>
<comment type="catalytic activity">
    <reaction evidence="1 15">
        <text>Hydrolysis of DNA containing ring-opened 7-methylguanine residues, releasing 2,6-diamino-4-hydroxy-5-(N-methyl)formamidopyrimidine.</text>
        <dbReference type="EC" id="3.2.2.23"/>
    </reaction>
</comment>
<comment type="function">
    <text evidence="15">Involved in base excision repair of DNA damaged by oxidation or by mutagenic agents. Acts as DNA glycosylase that recognizes and removes damaged bases. Has a preference for oxidized purines, such as 7,8-dihydro-8-oxoguanine (8-oxoG). Has AP (apurinic/apyrimidinic) lyase activity and introduces nicks in the DNA strand. Cleaves the DNA backbone by beta-delta elimination to generate a single-strand break at the site of the removed base with both 3'- and 5'-phosphates.</text>
</comment>
<evidence type="ECO:0000256" key="9">
    <source>
        <dbReference type="ARBA" id="ARBA00023125"/>
    </source>
</evidence>
<keyword evidence="20" id="KW-1185">Reference proteome</keyword>
<dbReference type="EC" id="4.2.99.18" evidence="15"/>
<feature type="binding site" evidence="15">
    <location>
        <position position="102"/>
    </location>
    <ligand>
        <name>DNA</name>
        <dbReference type="ChEBI" id="CHEBI:16991"/>
    </ligand>
</feature>
<sequence length="295" mass="32607">MPELPEVETVRRGLEPWLAQARIESVTLNRANLRFPFPKDLVPALQGQTITSVGRRAKYLLIGLSSGQTVLSHLGMTGSYRFAEHGIDKPPRYYETENVPKHDHMVWIIDHPEHGKSHLIYADPRRFGFVDLYDRPEDSPYLTGLGPEPLSNAFNADLLAAAFTGKKAPIKAALLDQRVVAGLGNIYVAEALHRAHILPTIQAGSLVTTRGQPKRALEDLVSAVRQVLVEAIEVGGSTLRDFRNAEGGNGYFQHRFAVYDREGEPCPTPMCGGTIVRIVQSGRSTFYCPACQKQP</sequence>
<dbReference type="PROSITE" id="PS51066">
    <property type="entry name" value="ZF_FPG_2"/>
    <property type="match status" value="1"/>
</dbReference>
<organism evidence="18 20">
    <name type="scientific">Devosia limi DSM 17137</name>
    <dbReference type="NCBI Taxonomy" id="1121477"/>
    <lineage>
        <taxon>Bacteria</taxon>
        <taxon>Pseudomonadati</taxon>
        <taxon>Pseudomonadota</taxon>
        <taxon>Alphaproteobacteria</taxon>
        <taxon>Hyphomicrobiales</taxon>
        <taxon>Devosiaceae</taxon>
        <taxon>Devosia</taxon>
    </lineage>
</organism>
<dbReference type="PROSITE" id="PS01242">
    <property type="entry name" value="ZF_FPG_1"/>
    <property type="match status" value="1"/>
</dbReference>
<reference evidence="19 21" key="2">
    <citation type="submission" date="2016-11" db="EMBL/GenBank/DDBJ databases">
        <authorList>
            <person name="Jaros S."/>
            <person name="Januszkiewicz K."/>
            <person name="Wedrychowicz H."/>
        </authorList>
    </citation>
    <scope>NUCLEOTIDE SEQUENCE [LARGE SCALE GENOMIC DNA]</scope>
    <source>
        <strain evidence="19 21">DSM 17137</strain>
    </source>
</reference>